<dbReference type="Pfam" id="PF13909">
    <property type="entry name" value="zf-H2C2_5"/>
    <property type="match status" value="1"/>
</dbReference>
<dbReference type="GO" id="GO:0000981">
    <property type="term" value="F:DNA-binding transcription factor activity, RNA polymerase II-specific"/>
    <property type="evidence" value="ECO:0000318"/>
    <property type="project" value="GO_Central"/>
</dbReference>
<evidence type="ECO:0000256" key="5">
    <source>
        <dbReference type="ARBA" id="ARBA00022833"/>
    </source>
</evidence>
<evidence type="ECO:0000256" key="1">
    <source>
        <dbReference type="ARBA" id="ARBA00004123"/>
    </source>
</evidence>
<evidence type="ECO:0000256" key="6">
    <source>
        <dbReference type="ARBA" id="ARBA00023125"/>
    </source>
</evidence>
<evidence type="ECO:0000256" key="3">
    <source>
        <dbReference type="ARBA" id="ARBA00022737"/>
    </source>
</evidence>
<protein>
    <submittedName>
        <fullName evidence="12">Zinc finger protein with KRAB and SCAN domains 1-like</fullName>
    </submittedName>
</protein>
<dbReference type="PANTHER" id="PTHR24392:SF31">
    <property type="entry name" value="C2H2-TYPE DOMAIN-CONTAINING PROTEIN"/>
    <property type="match status" value="1"/>
</dbReference>
<feature type="region of interest" description="Disordered" evidence="9">
    <location>
        <begin position="183"/>
        <end position="260"/>
    </location>
</feature>
<organism evidence="11 12">
    <name type="scientific">Branchiostoma floridae</name>
    <name type="common">Florida lancelet</name>
    <name type="synonym">Amphioxus</name>
    <dbReference type="NCBI Taxonomy" id="7739"/>
    <lineage>
        <taxon>Eukaryota</taxon>
        <taxon>Metazoa</taxon>
        <taxon>Chordata</taxon>
        <taxon>Cephalochordata</taxon>
        <taxon>Leptocardii</taxon>
        <taxon>Amphioxiformes</taxon>
        <taxon>Branchiostomatidae</taxon>
        <taxon>Branchiostoma</taxon>
    </lineage>
</organism>
<evidence type="ECO:0000256" key="4">
    <source>
        <dbReference type="ARBA" id="ARBA00022771"/>
    </source>
</evidence>
<evidence type="ECO:0000259" key="10">
    <source>
        <dbReference type="PROSITE" id="PS50157"/>
    </source>
</evidence>
<gene>
    <name evidence="12" type="primary">LOC118408488</name>
</gene>
<dbReference type="Proteomes" id="UP000001554">
    <property type="component" value="Unplaced"/>
</dbReference>
<feature type="compositionally biased region" description="Basic and acidic residues" evidence="9">
    <location>
        <begin position="86"/>
        <end position="100"/>
    </location>
</feature>
<dbReference type="AlphaFoldDB" id="A0A9J7KLN1"/>
<evidence type="ECO:0000256" key="7">
    <source>
        <dbReference type="ARBA" id="ARBA00023242"/>
    </source>
</evidence>
<keyword evidence="5" id="KW-0862">Zinc</keyword>
<comment type="subcellular location">
    <subcellularLocation>
        <location evidence="1">Nucleus</location>
    </subcellularLocation>
</comment>
<reference evidence="12" key="1">
    <citation type="journal article" date="2016" name="Genome Biol. Evol.">
        <title>Conserved non-coding elements in the most distant genera of cephalochordates: the Goldilocks principle.</title>
        <authorList>
            <person name="Yue J.X."/>
            <person name="Kozmikova I."/>
            <person name="Ono H."/>
            <person name="Nossa C.W."/>
            <person name="Kozmik Z."/>
            <person name="Putnam N.H."/>
            <person name="Yu J.K."/>
            <person name="Holland L.Z."/>
        </authorList>
    </citation>
    <scope>NUCLEOTIDE SEQUENCE</scope>
</reference>
<feature type="compositionally biased region" description="Polar residues" evidence="9">
    <location>
        <begin position="453"/>
        <end position="464"/>
    </location>
</feature>
<feature type="compositionally biased region" description="Low complexity" evidence="9">
    <location>
        <begin position="141"/>
        <end position="152"/>
    </location>
</feature>
<evidence type="ECO:0000313" key="12">
    <source>
        <dbReference type="RefSeq" id="XP_035665197.1"/>
    </source>
</evidence>
<dbReference type="FunFam" id="3.30.160.60:FF:002327">
    <property type="entry name" value="Uncharacterized protein"/>
    <property type="match status" value="1"/>
</dbReference>
<keyword evidence="11" id="KW-1185">Reference proteome</keyword>
<keyword evidence="2" id="KW-0479">Metal-binding</keyword>
<dbReference type="InterPro" id="IPR013087">
    <property type="entry name" value="Znf_C2H2_type"/>
</dbReference>
<keyword evidence="3" id="KW-0677">Repeat</keyword>
<dbReference type="Pfam" id="PF00096">
    <property type="entry name" value="zf-C2H2"/>
    <property type="match status" value="1"/>
</dbReference>
<dbReference type="GO" id="GO:0005634">
    <property type="term" value="C:nucleus"/>
    <property type="evidence" value="ECO:0007669"/>
    <property type="project" value="UniProtKB-SubCell"/>
</dbReference>
<dbReference type="FunFam" id="3.30.160.60:FF:002319">
    <property type="entry name" value="Uncharacterized protein"/>
    <property type="match status" value="1"/>
</dbReference>
<dbReference type="InterPro" id="IPR036236">
    <property type="entry name" value="Znf_C2H2_sf"/>
</dbReference>
<feature type="compositionally biased region" description="Polar residues" evidence="9">
    <location>
        <begin position="472"/>
        <end position="502"/>
    </location>
</feature>
<feature type="domain" description="C2H2-type" evidence="10">
    <location>
        <begin position="333"/>
        <end position="360"/>
    </location>
</feature>
<dbReference type="OrthoDB" id="8425895at2759"/>
<feature type="compositionally biased region" description="Acidic residues" evidence="9">
    <location>
        <begin position="191"/>
        <end position="202"/>
    </location>
</feature>
<keyword evidence="4 8" id="KW-0863">Zinc-finger</keyword>
<dbReference type="OMA" id="QASCHAT"/>
<dbReference type="GO" id="GO:0003677">
    <property type="term" value="F:DNA binding"/>
    <property type="evidence" value="ECO:0007669"/>
    <property type="project" value="UniProtKB-KW"/>
</dbReference>
<dbReference type="FunFam" id="3.30.160.60:FF:001839">
    <property type="entry name" value="Uncharacterized protein"/>
    <property type="match status" value="1"/>
</dbReference>
<keyword evidence="6" id="KW-0238">DNA-binding</keyword>
<name>A0A9J7KLN1_BRAFL</name>
<feature type="compositionally biased region" description="Basic and acidic residues" evidence="9">
    <location>
        <begin position="433"/>
        <end position="452"/>
    </location>
</feature>
<feature type="region of interest" description="Disordered" evidence="9">
    <location>
        <begin position="17"/>
        <end position="152"/>
    </location>
</feature>
<feature type="domain" description="C2H2-type" evidence="10">
    <location>
        <begin position="389"/>
        <end position="416"/>
    </location>
</feature>
<proteinExistence type="predicted"/>
<dbReference type="Gene3D" id="3.30.160.60">
    <property type="entry name" value="Classic Zinc Finger"/>
    <property type="match status" value="5"/>
</dbReference>
<dbReference type="PANTHER" id="PTHR24392">
    <property type="entry name" value="ZINC FINGER PROTEIN"/>
    <property type="match status" value="1"/>
</dbReference>
<reference evidence="12" key="2">
    <citation type="submission" date="2025-08" db="UniProtKB">
        <authorList>
            <consortium name="RefSeq"/>
        </authorList>
    </citation>
    <scope>IDENTIFICATION</scope>
</reference>
<feature type="compositionally biased region" description="Polar residues" evidence="9">
    <location>
        <begin position="42"/>
        <end position="62"/>
    </location>
</feature>
<evidence type="ECO:0000256" key="2">
    <source>
        <dbReference type="ARBA" id="ARBA00022723"/>
    </source>
</evidence>
<dbReference type="GeneID" id="118408488"/>
<dbReference type="PROSITE" id="PS50157">
    <property type="entry name" value="ZINC_FINGER_C2H2_2"/>
    <property type="match status" value="3"/>
</dbReference>
<evidence type="ECO:0000256" key="9">
    <source>
        <dbReference type="SAM" id="MobiDB-lite"/>
    </source>
</evidence>
<sequence length="523" mass="56274">MSNTPAPTKPIVWVVQPGASGKRKLTVAKNDQGPKRTMPPTDHNTSAPMRTPEESSSMNQPISAEKTKGAVDKVTETAVNPASASDKLREIVDQVTRDLDGSGSNNVDGSGSNNLDGSGSNNLDGSGSNNVDGPGSKNLDGSGSSNVNGSGCNIVVNSNSSSAATTCGTPSPASLDRVIKQEPEDDHAQVQEEDYREDEDAENPNMNWEDNESLSEGENTVDATPEQEASWDAGGGTGDARSGTALEDIPSSSGGGSATDGRAEVLIAPQENPPKFVMTRAALKNPQLLLGINATAKRKKKRGKKQKCPYCPYSVDSRGLTAHVRIHTGEKPFKCSMCDYSACQKVNLDRHMLKHTGEKPFMCGECGYRTAYKAHLMPHMLEHAGAKPFVCGECGYRSTRKSNIVWHQKTHQKERPHKCQLCPYTAKRSSEIRRHMDCKHKDRSKDLDDHSPDQGSSSAASNTVTDDHRSSEASTDVQEQPSSSYVQQVQDKAQITAIQHQSHPSHENSLAKDIIIGLAKDTG</sequence>
<accession>A0A9J7KLN1</accession>
<keyword evidence="7" id="KW-0539">Nucleus</keyword>
<feature type="region of interest" description="Disordered" evidence="9">
    <location>
        <begin position="433"/>
        <end position="511"/>
    </location>
</feature>
<dbReference type="RefSeq" id="XP_035665197.1">
    <property type="nucleotide sequence ID" value="XM_035809304.1"/>
</dbReference>
<feature type="domain" description="C2H2-type" evidence="10">
    <location>
        <begin position="361"/>
        <end position="388"/>
    </location>
</feature>
<evidence type="ECO:0000256" key="8">
    <source>
        <dbReference type="PROSITE-ProRule" id="PRU00042"/>
    </source>
</evidence>
<evidence type="ECO:0000313" key="11">
    <source>
        <dbReference type="Proteomes" id="UP000001554"/>
    </source>
</evidence>
<dbReference type="KEGG" id="bfo:118408488"/>
<dbReference type="SUPFAM" id="SSF57667">
    <property type="entry name" value="beta-beta-alpha zinc fingers"/>
    <property type="match status" value="3"/>
</dbReference>
<dbReference type="GO" id="GO:0008270">
    <property type="term" value="F:zinc ion binding"/>
    <property type="evidence" value="ECO:0007669"/>
    <property type="project" value="UniProtKB-KW"/>
</dbReference>
<feature type="compositionally biased region" description="Low complexity" evidence="9">
    <location>
        <begin position="101"/>
        <end position="133"/>
    </location>
</feature>
<feature type="compositionally biased region" description="Basic and acidic residues" evidence="9">
    <location>
        <begin position="65"/>
        <end position="75"/>
    </location>
</feature>
<dbReference type="GO" id="GO:0006357">
    <property type="term" value="P:regulation of transcription by RNA polymerase II"/>
    <property type="evidence" value="ECO:0000318"/>
    <property type="project" value="GO_Central"/>
</dbReference>
<dbReference type="SMART" id="SM00355">
    <property type="entry name" value="ZnF_C2H2"/>
    <property type="match status" value="5"/>
</dbReference>
<feature type="non-terminal residue" evidence="12">
    <location>
        <position position="523"/>
    </location>
</feature>